<evidence type="ECO:0000259" key="6">
    <source>
        <dbReference type="PROSITE" id="PS50010"/>
    </source>
</evidence>
<dbReference type="PROSITE" id="PS50010">
    <property type="entry name" value="DH_2"/>
    <property type="match status" value="1"/>
</dbReference>
<feature type="compositionally biased region" description="Polar residues" evidence="4">
    <location>
        <begin position="1128"/>
        <end position="1137"/>
    </location>
</feature>
<evidence type="ECO:0000256" key="2">
    <source>
        <dbReference type="ARBA" id="ARBA00022658"/>
    </source>
</evidence>
<keyword evidence="1" id="KW-0597">Phosphoprotein</keyword>
<dbReference type="SMART" id="SM00233">
    <property type="entry name" value="PH"/>
    <property type="match status" value="1"/>
</dbReference>
<dbReference type="FunFam" id="2.30.29.30:FF:000078">
    <property type="entry name" value="Guanine nucleotide exchange factor DBS"/>
    <property type="match status" value="1"/>
</dbReference>
<dbReference type="InterPro" id="IPR055251">
    <property type="entry name" value="SOS1_NGEF_PH"/>
</dbReference>
<dbReference type="InterPro" id="IPR035899">
    <property type="entry name" value="DBL_dom_sf"/>
</dbReference>
<feature type="region of interest" description="Disordered" evidence="4">
    <location>
        <begin position="1095"/>
        <end position="1139"/>
    </location>
</feature>
<feature type="compositionally biased region" description="Polar residues" evidence="4">
    <location>
        <begin position="678"/>
        <end position="691"/>
    </location>
</feature>
<feature type="coiled-coil region" evidence="3">
    <location>
        <begin position="373"/>
        <end position="407"/>
    </location>
</feature>
<evidence type="ECO:0000256" key="4">
    <source>
        <dbReference type="SAM" id="MobiDB-lite"/>
    </source>
</evidence>
<feature type="compositionally biased region" description="Basic and acidic residues" evidence="4">
    <location>
        <begin position="38"/>
        <end position="52"/>
    </location>
</feature>
<feature type="compositionally biased region" description="Low complexity" evidence="4">
    <location>
        <begin position="1108"/>
        <end position="1120"/>
    </location>
</feature>
<dbReference type="Pfam" id="PF00621">
    <property type="entry name" value="RhoGEF"/>
    <property type="match status" value="1"/>
</dbReference>
<evidence type="ECO:0000313" key="8">
    <source>
        <dbReference type="Proteomes" id="UP001152759"/>
    </source>
</evidence>
<evidence type="ECO:0000256" key="1">
    <source>
        <dbReference type="ARBA" id="ARBA00022553"/>
    </source>
</evidence>
<dbReference type="PROSITE" id="PS50003">
    <property type="entry name" value="PH_DOMAIN"/>
    <property type="match status" value="1"/>
</dbReference>
<organism evidence="7 8">
    <name type="scientific">Bemisia tabaci</name>
    <name type="common">Sweetpotato whitefly</name>
    <name type="synonym">Aleurodes tabaci</name>
    <dbReference type="NCBI Taxonomy" id="7038"/>
    <lineage>
        <taxon>Eukaryota</taxon>
        <taxon>Metazoa</taxon>
        <taxon>Ecdysozoa</taxon>
        <taxon>Arthropoda</taxon>
        <taxon>Hexapoda</taxon>
        <taxon>Insecta</taxon>
        <taxon>Pterygota</taxon>
        <taxon>Neoptera</taxon>
        <taxon>Paraneoptera</taxon>
        <taxon>Hemiptera</taxon>
        <taxon>Sternorrhyncha</taxon>
        <taxon>Aleyrodoidea</taxon>
        <taxon>Aleyrodidae</taxon>
        <taxon>Aleyrodinae</taxon>
        <taxon>Bemisia</taxon>
    </lineage>
</organism>
<evidence type="ECO:0008006" key="9">
    <source>
        <dbReference type="Google" id="ProtNLM"/>
    </source>
</evidence>
<keyword evidence="8" id="KW-1185">Reference proteome</keyword>
<feature type="region of interest" description="Disordered" evidence="4">
    <location>
        <begin position="28"/>
        <end position="115"/>
    </location>
</feature>
<dbReference type="Gene3D" id="1.20.58.60">
    <property type="match status" value="1"/>
</dbReference>
<accession>A0A9P0G3Q9</accession>
<sequence>MEGQDELRTLPSLLRELVVSVELAFERVADEGFDRDEPDFRHGHPRIQKRDSAMQTGPCFDEDDSIPHIDSDDNEPDHGQTEPARKTSAEDGRRVKPEAETEVQTNGDQEPPAQVKSVQDILLTSGVYLPGTRDLSNRPIIVYDASLVAKSSLDQSEIANVFFHYATLPTRRRSDSSAAAADPGFTLIVLSGTSGDSTLDLLDKSLTLVTPRLKFDTVLVWRNTGRLVTEAHRQRLRRDYNVLPCSKVQYQLVSDLQNLHCYLPPQSVPSECGGPVNHDQLEWVEFFKECEPFINSCHLCGKKLVTVLRDVGTNDDALSRGDLYWEFRGISHLLSEPELIKLCRHGPKTLAQIKERSEWLPDSEHVKERTETASRLFSEIREATARLQELHDKRREKLRELAHLKSLADETSQVLSWLRHKGETSLKRHSSLANNLPGIKQQEQDFEKFYFISMRHLDKAGDLLEEAGLCGTHGYGLKELARSLKQHLRGFTDRLEDTRERLEDTSRCFDLVDRAWEWALDAMKYLSRVRPDEAPNCEQTMKQLQQYLMAHPPPTPQHFEEMIHLATKLGTDKIIDQCKVAQSRCEETLAQIQACIGENRDWNSTPRPARRCSLPATAPTGFNTSSSCACWDSGGGAEGALSHIQEESCFCPQRTPLHRSCTWQYPTENFDEEDKSSAGDNTTESGESGTKSNEDVEDNCENPCDTRPVPPVSVNSHLHCSASSLEINAEGCGVQTLKAQKTLKLILREMITTERDYVKSLEYVIENYISELVREDIPQALRGQRNVIFGNIEKIYEFHSQHFLQELEKCEHFPLQVGQVFLRHEKKFYLYALYNKNKPKSDSLMSEYGTKFFKAKQLELKDSMDLGSYLLKPVQRMGKYALLLQQLMKASRTDIPDIREAETMVRFQLRHGNDLLAMDSLRDCDVNLKEQGRLLRQNEFLVWQGKGKSKKCLRQVFLFEELILFSKARRFPDRKNLDLYIYKHSIKMSDIGLTAKVGDSDTKFEIWFRKRKPNDTFTLQSMSNDIKQAWTEELSSLLWKQAMRNREIRLAEMISMGIGNKPCLDIRPSADQINDRSISIAQLNKTPRFRNSIALTSPTEHVRKRPHSIISMSSSSSSSCSGGGGDARQTSQCSSAESGIVTDWSNSSVASESNSSSHHMSVKL</sequence>
<keyword evidence="2" id="KW-0344">Guanine-nucleotide releasing factor</keyword>
<dbReference type="Proteomes" id="UP001152759">
    <property type="component" value="Chromosome 10"/>
</dbReference>
<dbReference type="SMART" id="SM00325">
    <property type="entry name" value="RhoGEF"/>
    <property type="match status" value="1"/>
</dbReference>
<name>A0A9P0G3Q9_BEMTA</name>
<dbReference type="InterPro" id="IPR000219">
    <property type="entry name" value="DH_dom"/>
</dbReference>
<proteinExistence type="predicted"/>
<dbReference type="GO" id="GO:0005085">
    <property type="term" value="F:guanyl-nucleotide exchange factor activity"/>
    <property type="evidence" value="ECO:0007669"/>
    <property type="project" value="UniProtKB-KW"/>
</dbReference>
<evidence type="ECO:0000259" key="5">
    <source>
        <dbReference type="PROSITE" id="PS50003"/>
    </source>
</evidence>
<feature type="region of interest" description="Disordered" evidence="4">
    <location>
        <begin position="670"/>
        <end position="706"/>
    </location>
</feature>
<dbReference type="InterPro" id="IPR011993">
    <property type="entry name" value="PH-like_dom_sf"/>
</dbReference>
<reference evidence="7" key="1">
    <citation type="submission" date="2021-12" db="EMBL/GenBank/DDBJ databases">
        <authorList>
            <person name="King R."/>
        </authorList>
    </citation>
    <scope>NUCLEOTIDE SEQUENCE</scope>
</reference>
<dbReference type="EMBL" id="OU963871">
    <property type="protein sequence ID" value="CAH0762684.1"/>
    <property type="molecule type" value="Genomic_DNA"/>
</dbReference>
<keyword evidence="3" id="KW-0175">Coiled coil</keyword>
<dbReference type="KEGG" id="btab:109042300"/>
<dbReference type="InterPro" id="IPR001331">
    <property type="entry name" value="GDS_CDC24_CS"/>
</dbReference>
<dbReference type="Pfam" id="PF22697">
    <property type="entry name" value="SOS1_NGEF_PH"/>
    <property type="match status" value="1"/>
</dbReference>
<dbReference type="GO" id="GO:0035556">
    <property type="term" value="P:intracellular signal transduction"/>
    <property type="evidence" value="ECO:0007669"/>
    <property type="project" value="InterPro"/>
</dbReference>
<dbReference type="SUPFAM" id="SSF50729">
    <property type="entry name" value="PH domain-like"/>
    <property type="match status" value="1"/>
</dbReference>
<evidence type="ECO:0000313" key="7">
    <source>
        <dbReference type="EMBL" id="CAH0762684.1"/>
    </source>
</evidence>
<feature type="domain" description="PH" evidence="5">
    <location>
        <begin position="927"/>
        <end position="1039"/>
    </location>
</feature>
<dbReference type="Gene3D" id="1.20.900.10">
    <property type="entry name" value="Dbl homology (DH) domain"/>
    <property type="match status" value="1"/>
</dbReference>
<dbReference type="AlphaFoldDB" id="A0A9P0G3Q9"/>
<dbReference type="CDD" id="cd13242">
    <property type="entry name" value="PH_puratrophin-1"/>
    <property type="match status" value="1"/>
</dbReference>
<dbReference type="PROSITE" id="PS00741">
    <property type="entry name" value="DH_1"/>
    <property type="match status" value="1"/>
</dbReference>
<dbReference type="CDD" id="cd00160">
    <property type="entry name" value="RhoGEF"/>
    <property type="match status" value="1"/>
</dbReference>
<dbReference type="SUPFAM" id="SSF48065">
    <property type="entry name" value="DBL homology domain (DH-domain)"/>
    <property type="match status" value="1"/>
</dbReference>
<feature type="region of interest" description="Disordered" evidence="4">
    <location>
        <begin position="1145"/>
        <end position="1164"/>
    </location>
</feature>
<dbReference type="PANTHER" id="PTHR45845:SF3">
    <property type="entry name" value="PURATROPHIN-1-LIKE, ISOFORM A"/>
    <property type="match status" value="1"/>
</dbReference>
<protein>
    <recommendedName>
        <fullName evidence="9">Puratrophin-1</fullName>
    </recommendedName>
</protein>
<dbReference type="InterPro" id="IPR052231">
    <property type="entry name" value="Rho_GEF_signaling-related"/>
</dbReference>
<dbReference type="Gene3D" id="2.30.29.30">
    <property type="entry name" value="Pleckstrin-homology domain (PH domain)/Phosphotyrosine-binding domain (PTB)"/>
    <property type="match status" value="1"/>
</dbReference>
<feature type="compositionally biased region" description="Basic and acidic residues" evidence="4">
    <location>
        <begin position="65"/>
        <end position="99"/>
    </location>
</feature>
<dbReference type="InterPro" id="IPR001849">
    <property type="entry name" value="PH_domain"/>
</dbReference>
<feature type="domain" description="DH" evidence="6">
    <location>
        <begin position="742"/>
        <end position="915"/>
    </location>
</feature>
<gene>
    <name evidence="7" type="ORF">BEMITA_LOCUS2794</name>
</gene>
<dbReference type="PANTHER" id="PTHR45845">
    <property type="entry name" value="RHO GUANINE NUCLEOTIDE EXCHANGE FACTOR-RELATED"/>
    <property type="match status" value="1"/>
</dbReference>
<evidence type="ECO:0000256" key="3">
    <source>
        <dbReference type="SAM" id="Coils"/>
    </source>
</evidence>